<dbReference type="AlphaFoldDB" id="A0A9X1I7N8"/>
<dbReference type="SUPFAM" id="SSF47413">
    <property type="entry name" value="lambda repressor-like DNA-binding domains"/>
    <property type="match status" value="1"/>
</dbReference>
<dbReference type="RefSeq" id="WP_226696239.1">
    <property type="nucleotide sequence ID" value="NZ_JAJAPX010000004.1"/>
</dbReference>
<dbReference type="PANTHER" id="PTHR46558">
    <property type="entry name" value="TRACRIPTIONAL REGULATORY PROTEIN-RELATED-RELATED"/>
    <property type="match status" value="1"/>
</dbReference>
<dbReference type="EMBL" id="JAJAPX010000004">
    <property type="protein sequence ID" value="MCB4808843.1"/>
    <property type="molecule type" value="Genomic_DNA"/>
</dbReference>
<dbReference type="Gene3D" id="1.10.260.40">
    <property type="entry name" value="lambda repressor-like DNA-binding domains"/>
    <property type="match status" value="1"/>
</dbReference>
<dbReference type="PANTHER" id="PTHR46558:SF4">
    <property type="entry name" value="DNA-BIDING PHAGE PROTEIN"/>
    <property type="match status" value="1"/>
</dbReference>
<evidence type="ECO:0000256" key="1">
    <source>
        <dbReference type="ARBA" id="ARBA00023125"/>
    </source>
</evidence>
<dbReference type="InterPro" id="IPR001387">
    <property type="entry name" value="Cro/C1-type_HTH"/>
</dbReference>
<dbReference type="InterPro" id="IPR010982">
    <property type="entry name" value="Lambda_DNA-bd_dom_sf"/>
</dbReference>
<evidence type="ECO:0000313" key="3">
    <source>
        <dbReference type="EMBL" id="MCB4808843.1"/>
    </source>
</evidence>
<keyword evidence="4" id="KW-1185">Reference proteome</keyword>
<dbReference type="PROSITE" id="PS50943">
    <property type="entry name" value="HTH_CROC1"/>
    <property type="match status" value="1"/>
</dbReference>
<evidence type="ECO:0000313" key="4">
    <source>
        <dbReference type="Proteomes" id="UP001139286"/>
    </source>
</evidence>
<accession>A0A9X1I7N8</accession>
<dbReference type="Pfam" id="PF01381">
    <property type="entry name" value="HTH_3"/>
    <property type="match status" value="1"/>
</dbReference>
<dbReference type="GO" id="GO:0003677">
    <property type="term" value="F:DNA binding"/>
    <property type="evidence" value="ECO:0007669"/>
    <property type="project" value="UniProtKB-KW"/>
</dbReference>
<dbReference type="SMART" id="SM00530">
    <property type="entry name" value="HTH_XRE"/>
    <property type="match status" value="1"/>
</dbReference>
<protein>
    <submittedName>
        <fullName evidence="3">Helix-turn-helix transcriptional regulator</fullName>
    </submittedName>
</protein>
<dbReference type="Proteomes" id="UP001139286">
    <property type="component" value="Unassembled WGS sequence"/>
</dbReference>
<reference evidence="3" key="1">
    <citation type="submission" date="2021-10" db="EMBL/GenBank/DDBJ databases">
        <title>Tamlana sargassums sp. nov., and Tamlana laminarinivorans sp. nov., two new bacteria isolated from the brown alga.</title>
        <authorList>
            <person name="Li J."/>
        </authorList>
    </citation>
    <scope>NUCLEOTIDE SEQUENCE</scope>
    <source>
        <strain evidence="3">62-3</strain>
    </source>
</reference>
<comment type="caution">
    <text evidence="3">The sequence shown here is derived from an EMBL/GenBank/DDBJ whole genome shotgun (WGS) entry which is preliminary data.</text>
</comment>
<dbReference type="CDD" id="cd00093">
    <property type="entry name" value="HTH_XRE"/>
    <property type="match status" value="1"/>
</dbReference>
<sequence length="64" mass="7489">MKNLVKVERARHNLTQEGLAKELNVSRQTIHAIEKNKFNPSVTLAIKMARFFKVTVEYLFDIEE</sequence>
<gene>
    <name evidence="3" type="ORF">LG651_11320</name>
</gene>
<proteinExistence type="predicted"/>
<evidence type="ECO:0000259" key="2">
    <source>
        <dbReference type="PROSITE" id="PS50943"/>
    </source>
</evidence>
<organism evidence="3 4">
    <name type="scientific">Neotamlana sargassicola</name>
    <dbReference type="NCBI Taxonomy" id="2883125"/>
    <lineage>
        <taxon>Bacteria</taxon>
        <taxon>Pseudomonadati</taxon>
        <taxon>Bacteroidota</taxon>
        <taxon>Flavobacteriia</taxon>
        <taxon>Flavobacteriales</taxon>
        <taxon>Flavobacteriaceae</taxon>
        <taxon>Neotamlana</taxon>
    </lineage>
</organism>
<name>A0A9X1I7N8_9FLAO</name>
<feature type="domain" description="HTH cro/C1-type" evidence="2">
    <location>
        <begin position="5"/>
        <end position="59"/>
    </location>
</feature>
<keyword evidence="1" id="KW-0238">DNA-binding</keyword>